<dbReference type="InterPro" id="IPR021765">
    <property type="entry name" value="UstYa-like"/>
</dbReference>
<dbReference type="EMBL" id="EQ962653">
    <property type="protein sequence ID" value="EED22273.1"/>
    <property type="molecule type" value="Genomic_DNA"/>
</dbReference>
<accession>B8M3A1</accession>
<keyword evidence="3" id="KW-1185">Reference proteome</keyword>
<dbReference type="OrthoDB" id="3687641at2759"/>
<organism evidence="2 3">
    <name type="scientific">Talaromyces stipitatus (strain ATCC 10500 / CBS 375.48 / QM 6759 / NRRL 1006)</name>
    <name type="common">Penicillium stipitatum</name>
    <dbReference type="NCBI Taxonomy" id="441959"/>
    <lineage>
        <taxon>Eukaryota</taxon>
        <taxon>Fungi</taxon>
        <taxon>Dikarya</taxon>
        <taxon>Ascomycota</taxon>
        <taxon>Pezizomycotina</taxon>
        <taxon>Eurotiomycetes</taxon>
        <taxon>Eurotiomycetidae</taxon>
        <taxon>Eurotiales</taxon>
        <taxon>Trichocomaceae</taxon>
        <taxon>Talaromyces</taxon>
        <taxon>Talaromyces sect. Talaromyces</taxon>
    </lineage>
</organism>
<evidence type="ECO:0000313" key="3">
    <source>
        <dbReference type="Proteomes" id="UP000001745"/>
    </source>
</evidence>
<dbReference type="Pfam" id="PF11807">
    <property type="entry name" value="UstYa"/>
    <property type="match status" value="1"/>
</dbReference>
<gene>
    <name evidence="2" type="ORF">TSTA_095190</name>
</gene>
<protein>
    <submittedName>
        <fullName evidence="2">Uncharacterized protein</fullName>
    </submittedName>
</protein>
<dbReference type="GO" id="GO:0043386">
    <property type="term" value="P:mycotoxin biosynthetic process"/>
    <property type="evidence" value="ECO:0007669"/>
    <property type="project" value="InterPro"/>
</dbReference>
<dbReference type="InParanoid" id="B8M3A1"/>
<comment type="similarity">
    <text evidence="1">Belongs to the ustYa family.</text>
</comment>
<dbReference type="HOGENOM" id="CLU_1120747_0_0_1"/>
<dbReference type="AlphaFoldDB" id="B8M3A1"/>
<evidence type="ECO:0000313" key="2">
    <source>
        <dbReference type="EMBL" id="EED22273.1"/>
    </source>
</evidence>
<evidence type="ECO:0000256" key="1">
    <source>
        <dbReference type="ARBA" id="ARBA00035112"/>
    </source>
</evidence>
<name>B8M3A1_TALSN</name>
<dbReference type="RefSeq" id="XP_002479236.1">
    <property type="nucleotide sequence ID" value="XM_002479191.1"/>
</dbReference>
<dbReference type="GeneID" id="8103849"/>
<dbReference type="OMA" id="HGLHCVE"/>
<dbReference type="Proteomes" id="UP000001745">
    <property type="component" value="Unassembled WGS sequence"/>
</dbReference>
<dbReference type="PhylomeDB" id="B8M3A1"/>
<proteinExistence type="inferred from homology"/>
<reference evidence="3" key="1">
    <citation type="journal article" date="2015" name="Genome Announc.">
        <title>Genome sequence of the AIDS-associated pathogen Penicillium marneffei (ATCC18224) and its near taxonomic relative Talaromyces stipitatus (ATCC10500).</title>
        <authorList>
            <person name="Nierman W.C."/>
            <person name="Fedorova-Abrams N.D."/>
            <person name="Andrianopoulos A."/>
        </authorList>
    </citation>
    <scope>NUCLEOTIDE SEQUENCE [LARGE SCALE GENOMIC DNA]</scope>
    <source>
        <strain evidence="3">ATCC 10500 / CBS 375.48 / QM 6759 / NRRL 1006</strain>
    </source>
</reference>
<dbReference type="VEuPathDB" id="FungiDB:TSTA_095190"/>
<dbReference type="PANTHER" id="PTHR33365">
    <property type="entry name" value="YALI0B05434P"/>
    <property type="match status" value="1"/>
</dbReference>
<dbReference type="PANTHER" id="PTHR33365:SF7">
    <property type="entry name" value="TAT PATHWAY SIGNAL SEQUENCE"/>
    <property type="match status" value="1"/>
</dbReference>
<sequence length="248" mass="28415">MEKYSALDAENRLSAESLLSDKICTEEDVQDGFALRYTYAPVRDVIRYEEKQFNLIPIHQPDGSLNPEKPGHFNGKPTRELAEDWKNIMQHQNIRLTKDELGPFSHDDGVVKLGDGSGSYGTFAVFHGLHCVKRFHHYLYKDFYYPNMTKLDSTKLLYHTAVDKGNHQCVSWEPLENWMAEHSFDAFEPGLLMHPIYGENYVNCLYVARSLETLIYYLGDPYTGEEPNTIGIALADHPLDEGLYSLSN</sequence>